<evidence type="ECO:0000256" key="10">
    <source>
        <dbReference type="SAM" id="Phobius"/>
    </source>
</evidence>
<dbReference type="InterPro" id="IPR029151">
    <property type="entry name" value="Sensor-like_sf"/>
</dbReference>
<evidence type="ECO:0000259" key="12">
    <source>
        <dbReference type="PROSITE" id="PS50113"/>
    </source>
</evidence>
<dbReference type="EMBL" id="JBITWC010000025">
    <property type="protein sequence ID" value="MFI8751308.1"/>
    <property type="molecule type" value="Genomic_DNA"/>
</dbReference>
<dbReference type="PANTHER" id="PTHR45138">
    <property type="entry name" value="REGULATORY COMPONENTS OF SENSORY TRANSDUCTION SYSTEM"/>
    <property type="match status" value="1"/>
</dbReference>
<organism evidence="14 15">
    <name type="scientific">Vreelandella lionensis</name>
    <dbReference type="NCBI Taxonomy" id="1144478"/>
    <lineage>
        <taxon>Bacteria</taxon>
        <taxon>Pseudomonadati</taxon>
        <taxon>Pseudomonadota</taxon>
        <taxon>Gammaproteobacteria</taxon>
        <taxon>Oceanospirillales</taxon>
        <taxon>Halomonadaceae</taxon>
        <taxon>Vreelandella</taxon>
    </lineage>
</organism>
<feature type="domain" description="PAS" evidence="11">
    <location>
        <begin position="370"/>
        <end position="441"/>
    </location>
</feature>
<feature type="domain" description="PAC" evidence="12">
    <location>
        <begin position="443"/>
        <end position="494"/>
    </location>
</feature>
<dbReference type="CDD" id="cd00130">
    <property type="entry name" value="PAS"/>
    <property type="match status" value="1"/>
</dbReference>
<dbReference type="Pfam" id="PF21623">
    <property type="entry name" value="HK_sensor_dom_bact"/>
    <property type="match status" value="1"/>
</dbReference>
<dbReference type="Gene3D" id="3.30.450.20">
    <property type="entry name" value="PAS domain"/>
    <property type="match status" value="3"/>
</dbReference>
<evidence type="ECO:0000313" key="15">
    <source>
        <dbReference type="Proteomes" id="UP001614338"/>
    </source>
</evidence>
<dbReference type="GO" id="GO:0052621">
    <property type="term" value="F:diguanylate cyclase activity"/>
    <property type="evidence" value="ECO:0007669"/>
    <property type="project" value="UniProtKB-EC"/>
</dbReference>
<dbReference type="Pfam" id="PF00990">
    <property type="entry name" value="GGDEF"/>
    <property type="match status" value="1"/>
</dbReference>
<keyword evidence="8" id="KW-0902">Two-component regulatory system</keyword>
<feature type="domain" description="GGDEF" evidence="13">
    <location>
        <begin position="526"/>
        <end position="663"/>
    </location>
</feature>
<keyword evidence="6" id="KW-0418">Kinase</keyword>
<dbReference type="CDD" id="cd01949">
    <property type="entry name" value="GGDEF"/>
    <property type="match status" value="1"/>
</dbReference>
<dbReference type="CDD" id="cd12914">
    <property type="entry name" value="PDC1_DGC_like"/>
    <property type="match status" value="1"/>
</dbReference>
<keyword evidence="10" id="KW-0472">Membrane</keyword>
<protein>
    <recommendedName>
        <fullName evidence="2">diguanylate cyclase</fullName>
        <ecNumber evidence="2">2.7.7.65</ecNumber>
    </recommendedName>
</protein>
<evidence type="ECO:0000313" key="14">
    <source>
        <dbReference type="EMBL" id="MFI8751308.1"/>
    </source>
</evidence>
<evidence type="ECO:0000256" key="1">
    <source>
        <dbReference type="ARBA" id="ARBA00004370"/>
    </source>
</evidence>
<evidence type="ECO:0000256" key="2">
    <source>
        <dbReference type="ARBA" id="ARBA00012528"/>
    </source>
</evidence>
<evidence type="ECO:0000259" key="13">
    <source>
        <dbReference type="PROSITE" id="PS50887"/>
    </source>
</evidence>
<dbReference type="InterPro" id="IPR013656">
    <property type="entry name" value="PAS_4"/>
</dbReference>
<keyword evidence="7" id="KW-0067">ATP-binding</keyword>
<comment type="catalytic activity">
    <reaction evidence="9">
        <text>2 GTP = 3',3'-c-di-GMP + 2 diphosphate</text>
        <dbReference type="Rhea" id="RHEA:24898"/>
        <dbReference type="ChEBI" id="CHEBI:33019"/>
        <dbReference type="ChEBI" id="CHEBI:37565"/>
        <dbReference type="ChEBI" id="CHEBI:58805"/>
        <dbReference type="EC" id="2.7.7.65"/>
    </reaction>
</comment>
<dbReference type="InterPro" id="IPR000160">
    <property type="entry name" value="GGDEF_dom"/>
</dbReference>
<feature type="transmembrane region" description="Helical" evidence="10">
    <location>
        <begin position="334"/>
        <end position="355"/>
    </location>
</feature>
<evidence type="ECO:0000256" key="5">
    <source>
        <dbReference type="ARBA" id="ARBA00022741"/>
    </source>
</evidence>
<keyword evidence="5" id="KW-0547">Nucleotide-binding</keyword>
<dbReference type="SUPFAM" id="SSF55785">
    <property type="entry name" value="PYP-like sensor domain (PAS domain)"/>
    <property type="match status" value="1"/>
</dbReference>
<feature type="transmembrane region" description="Helical" evidence="10">
    <location>
        <begin position="12"/>
        <end position="35"/>
    </location>
</feature>
<dbReference type="PROSITE" id="PS50887">
    <property type="entry name" value="GGDEF"/>
    <property type="match status" value="1"/>
</dbReference>
<comment type="caution">
    <text evidence="14">The sequence shown here is derived from an EMBL/GenBank/DDBJ whole genome shotgun (WGS) entry which is preliminary data.</text>
</comment>
<evidence type="ECO:0000259" key="11">
    <source>
        <dbReference type="PROSITE" id="PS50112"/>
    </source>
</evidence>
<evidence type="ECO:0000256" key="9">
    <source>
        <dbReference type="ARBA" id="ARBA00034247"/>
    </source>
</evidence>
<dbReference type="NCBIfam" id="TIGR00229">
    <property type="entry name" value="sensory_box"/>
    <property type="match status" value="1"/>
</dbReference>
<dbReference type="SUPFAM" id="SSF103190">
    <property type="entry name" value="Sensory domain-like"/>
    <property type="match status" value="2"/>
</dbReference>
<dbReference type="InterPro" id="IPR043128">
    <property type="entry name" value="Rev_trsase/Diguanyl_cyclase"/>
</dbReference>
<dbReference type="InterPro" id="IPR050469">
    <property type="entry name" value="Diguanylate_Cyclase"/>
</dbReference>
<dbReference type="Pfam" id="PF08448">
    <property type="entry name" value="PAS_4"/>
    <property type="match status" value="1"/>
</dbReference>
<dbReference type="InterPro" id="IPR000014">
    <property type="entry name" value="PAS"/>
</dbReference>
<reference evidence="14 15" key="1">
    <citation type="submission" date="2024-10" db="EMBL/GenBank/DDBJ databases">
        <title>The Natural Products Discovery Center: Release of the First 8490 Sequenced Strains for Exploring Actinobacteria Biosynthetic Diversity.</title>
        <authorList>
            <person name="Kalkreuter E."/>
            <person name="Kautsar S.A."/>
            <person name="Yang D."/>
            <person name="Bader C.D."/>
            <person name="Teijaro C.N."/>
            <person name="Fluegel L."/>
            <person name="Davis C.M."/>
            <person name="Simpson J.R."/>
            <person name="Lauterbach L."/>
            <person name="Steele A.D."/>
            <person name="Gui C."/>
            <person name="Meng S."/>
            <person name="Li G."/>
            <person name="Viehrig K."/>
            <person name="Ye F."/>
            <person name="Su P."/>
            <person name="Kiefer A.F."/>
            <person name="Nichols A."/>
            <person name="Cepeda A.J."/>
            <person name="Yan W."/>
            <person name="Fan B."/>
            <person name="Jiang Y."/>
            <person name="Adhikari A."/>
            <person name="Zheng C.-J."/>
            <person name="Schuster L."/>
            <person name="Cowan T.M."/>
            <person name="Smanski M.J."/>
            <person name="Chevrette M.G."/>
            <person name="De Carvalho L.P.S."/>
            <person name="Shen B."/>
        </authorList>
    </citation>
    <scope>NUCLEOTIDE SEQUENCE [LARGE SCALE GENOMIC DNA]</scope>
    <source>
        <strain evidence="14 15">NPDC077409</strain>
    </source>
</reference>
<keyword evidence="10" id="KW-0812">Transmembrane</keyword>
<dbReference type="Gene3D" id="3.30.70.270">
    <property type="match status" value="1"/>
</dbReference>
<keyword evidence="14" id="KW-0548">Nucleotidyltransferase</keyword>
<proteinExistence type="predicted"/>
<dbReference type="PANTHER" id="PTHR45138:SF9">
    <property type="entry name" value="DIGUANYLATE CYCLASE DGCM-RELATED"/>
    <property type="match status" value="1"/>
</dbReference>
<dbReference type="RefSeq" id="WP_399845481.1">
    <property type="nucleotide sequence ID" value="NZ_JBITWC010000025.1"/>
</dbReference>
<keyword evidence="10" id="KW-1133">Transmembrane helix</keyword>
<dbReference type="SUPFAM" id="SSF55073">
    <property type="entry name" value="Nucleotide cyclase"/>
    <property type="match status" value="1"/>
</dbReference>
<evidence type="ECO:0000256" key="7">
    <source>
        <dbReference type="ARBA" id="ARBA00022840"/>
    </source>
</evidence>
<dbReference type="SMART" id="SM00267">
    <property type="entry name" value="GGDEF"/>
    <property type="match status" value="1"/>
</dbReference>
<dbReference type="PROSITE" id="PS50112">
    <property type="entry name" value="PAS"/>
    <property type="match status" value="1"/>
</dbReference>
<evidence type="ECO:0000256" key="6">
    <source>
        <dbReference type="ARBA" id="ARBA00022777"/>
    </source>
</evidence>
<accession>A0ABW8BVQ5</accession>
<dbReference type="InterPro" id="IPR000700">
    <property type="entry name" value="PAS-assoc_C"/>
</dbReference>
<dbReference type="InterPro" id="IPR029787">
    <property type="entry name" value="Nucleotide_cyclase"/>
</dbReference>
<evidence type="ECO:0000256" key="3">
    <source>
        <dbReference type="ARBA" id="ARBA00022553"/>
    </source>
</evidence>
<gene>
    <name evidence="14" type="ORF">ACIGG6_15080</name>
</gene>
<name>A0ABW8BVQ5_9GAMM</name>
<keyword evidence="15" id="KW-1185">Reference proteome</keyword>
<dbReference type="InterPro" id="IPR048760">
    <property type="entry name" value="VP0354-like_sensor_dom"/>
</dbReference>
<dbReference type="PROSITE" id="PS50113">
    <property type="entry name" value="PAC"/>
    <property type="match status" value="1"/>
</dbReference>
<dbReference type="InterPro" id="IPR035965">
    <property type="entry name" value="PAS-like_dom_sf"/>
</dbReference>
<comment type="subcellular location">
    <subcellularLocation>
        <location evidence="1">Membrane</location>
    </subcellularLocation>
</comment>
<evidence type="ECO:0000256" key="8">
    <source>
        <dbReference type="ARBA" id="ARBA00023012"/>
    </source>
</evidence>
<dbReference type="Proteomes" id="UP001614338">
    <property type="component" value="Unassembled WGS sequence"/>
</dbReference>
<dbReference type="NCBIfam" id="TIGR00254">
    <property type="entry name" value="GGDEF"/>
    <property type="match status" value="1"/>
</dbReference>
<dbReference type="SMART" id="SM00091">
    <property type="entry name" value="PAS"/>
    <property type="match status" value="1"/>
</dbReference>
<keyword evidence="3" id="KW-0597">Phosphoprotein</keyword>
<sequence>MTGKYAVPLRRLYIRLLLAVSIPLILVSTTLLPMLHVHMETRIDSLHAEAKAVLKVGQEALTRDINESLNYALAIAEMPALRRYLDAQHASLLTEPHYSLSELAQLSNFLDTLISHYPRYTKLVLIDNQGYEVLRAPQSAETGPRVAANQHAKTDYFIEASKLLPRDLYISPPGHNLQYELFGDDVIPVVNVSTPIFSATGERQGVVLLSLNWNYLTTALYQSMRLDQRADAVLVDAQGRWLLNSATTLTLGAVNFGGSFASLAPRYWQAMQQRNEGNATVDNHLLRFQTEDIRTQSYRSLAGNIFSEPSHYPWKLGVVLPQPSWRTLLDEETIVLWFLLLTYAVAVAFGIFWAISGQRQRQLRQAAQRHAIEVSDLYENAPCGYHSLDKNGRVVKMNRTELNWLGYSADEVIDRIDYRELITPETRHQFDQAFENVLQHQKGSAECSLRTRSGEQRHVMIQASAYHRNERFVHSRATVFDLTERKQLEEKLRAQAMTDPLTGVFNRRYLQSQATIEMARARRHNQPIALITIDIDHFKQINDDYGHDAGDEVLKNFTRVVAELLRQEDLLCRVGGEEFAILLPNTTLTQATQVAERIRQTVALNAVNITEASLEKTLWLTASLGVTALLNNEKSLKAALKRADIGLYQAKEGGRNRVIVNSSL</sequence>
<dbReference type="EC" id="2.7.7.65" evidence="2"/>
<evidence type="ECO:0000256" key="4">
    <source>
        <dbReference type="ARBA" id="ARBA00022679"/>
    </source>
</evidence>
<keyword evidence="4 14" id="KW-0808">Transferase</keyword>